<dbReference type="EMBL" id="CM056743">
    <property type="protein sequence ID" value="KAJ8672623.1"/>
    <property type="molecule type" value="Genomic_DNA"/>
</dbReference>
<reference evidence="1" key="1">
    <citation type="submission" date="2023-04" db="EMBL/GenBank/DDBJ databases">
        <title>A chromosome-level genome assembly of the parasitoid wasp Eretmocerus hayati.</title>
        <authorList>
            <person name="Zhong Y."/>
            <person name="Liu S."/>
            <person name="Liu Y."/>
        </authorList>
    </citation>
    <scope>NUCLEOTIDE SEQUENCE</scope>
    <source>
        <strain evidence="1">ZJU_SS_LIU_2023</strain>
    </source>
</reference>
<comment type="caution">
    <text evidence="1">The sequence shown here is derived from an EMBL/GenBank/DDBJ whole genome shotgun (WGS) entry which is preliminary data.</text>
</comment>
<accession>A0ACC2NN43</accession>
<name>A0ACC2NN43_9HYME</name>
<protein>
    <submittedName>
        <fullName evidence="1">Uncharacterized protein</fullName>
    </submittedName>
</protein>
<keyword evidence="2" id="KW-1185">Reference proteome</keyword>
<dbReference type="Proteomes" id="UP001239111">
    <property type="component" value="Chromosome 3"/>
</dbReference>
<evidence type="ECO:0000313" key="2">
    <source>
        <dbReference type="Proteomes" id="UP001239111"/>
    </source>
</evidence>
<sequence>MVERLIENGATLNCVNDRNLGPLNEAILIEEDSERWAMIRFLISSGVNVKNDEHLKDSHMHDAVHCGDVELVKYLFDAGADLDRISSDGLGPIHLAVCLLNGKKRLQMIKQLIDIGSDVNIKNTGGFTCLHWVAKQNVDRIILTRMLFEAGAEINCNDKCGTTPLALAT</sequence>
<gene>
    <name evidence="1" type="ORF">QAD02_003882</name>
</gene>
<organism evidence="1 2">
    <name type="scientific">Eretmocerus hayati</name>
    <dbReference type="NCBI Taxonomy" id="131215"/>
    <lineage>
        <taxon>Eukaryota</taxon>
        <taxon>Metazoa</taxon>
        <taxon>Ecdysozoa</taxon>
        <taxon>Arthropoda</taxon>
        <taxon>Hexapoda</taxon>
        <taxon>Insecta</taxon>
        <taxon>Pterygota</taxon>
        <taxon>Neoptera</taxon>
        <taxon>Endopterygota</taxon>
        <taxon>Hymenoptera</taxon>
        <taxon>Apocrita</taxon>
        <taxon>Proctotrupomorpha</taxon>
        <taxon>Chalcidoidea</taxon>
        <taxon>Aphelinidae</taxon>
        <taxon>Aphelininae</taxon>
        <taxon>Eretmocerus</taxon>
    </lineage>
</organism>
<proteinExistence type="predicted"/>
<evidence type="ECO:0000313" key="1">
    <source>
        <dbReference type="EMBL" id="KAJ8672623.1"/>
    </source>
</evidence>